<dbReference type="Proteomes" id="UP001188597">
    <property type="component" value="Unassembled WGS sequence"/>
</dbReference>
<feature type="region of interest" description="Disordered" evidence="1">
    <location>
        <begin position="170"/>
        <end position="194"/>
    </location>
</feature>
<evidence type="ECO:0000313" key="3">
    <source>
        <dbReference type="Proteomes" id="UP001188597"/>
    </source>
</evidence>
<feature type="compositionally biased region" description="Polar residues" evidence="1">
    <location>
        <begin position="96"/>
        <end position="116"/>
    </location>
</feature>
<dbReference type="AlphaFoldDB" id="A0AA88VEH0"/>
<keyword evidence="3" id="KW-1185">Reference proteome</keyword>
<organism evidence="2 3">
    <name type="scientific">Escallonia herrerae</name>
    <dbReference type="NCBI Taxonomy" id="1293975"/>
    <lineage>
        <taxon>Eukaryota</taxon>
        <taxon>Viridiplantae</taxon>
        <taxon>Streptophyta</taxon>
        <taxon>Embryophyta</taxon>
        <taxon>Tracheophyta</taxon>
        <taxon>Spermatophyta</taxon>
        <taxon>Magnoliopsida</taxon>
        <taxon>eudicotyledons</taxon>
        <taxon>Gunneridae</taxon>
        <taxon>Pentapetalae</taxon>
        <taxon>asterids</taxon>
        <taxon>campanulids</taxon>
        <taxon>Escalloniales</taxon>
        <taxon>Escalloniaceae</taxon>
        <taxon>Escallonia</taxon>
    </lineage>
</organism>
<evidence type="ECO:0000313" key="2">
    <source>
        <dbReference type="EMBL" id="KAK3005538.1"/>
    </source>
</evidence>
<protein>
    <submittedName>
        <fullName evidence="2">Uncharacterized protein</fullName>
    </submittedName>
</protein>
<gene>
    <name evidence="2" type="ORF">RJ639_017528</name>
</gene>
<feature type="region of interest" description="Disordered" evidence="1">
    <location>
        <begin position="41"/>
        <end position="136"/>
    </location>
</feature>
<comment type="caution">
    <text evidence="2">The sequence shown here is derived from an EMBL/GenBank/DDBJ whole genome shotgun (WGS) entry which is preliminary data.</text>
</comment>
<proteinExistence type="predicted"/>
<dbReference type="EMBL" id="JAVXUP010002117">
    <property type="protein sequence ID" value="KAK3005538.1"/>
    <property type="molecule type" value="Genomic_DNA"/>
</dbReference>
<accession>A0AA88VEH0</accession>
<name>A0AA88VEH0_9ASTE</name>
<sequence length="287" mass="29940">MSWEIRIIADYDHGQPLYKPGRDAAAAAVGGSVPAAAAAVGGSVPAAPPEPPGAAPVTEEPTTVYLSQPPPIDEETDATHDSDRAARHMRRKKLQVQRNTIRSSTQNPAASSNAPQVHTFAGSYGPTESSTPGTTAADAHPAFVQCPQALYRGRGKKYAFLSPLQAAAMDGVTTRSRGKRKNVKSGGREPERGLQFGEVGKAHNFKKPTTLFTDQDIEMENASGVKFLYFPSWPSALVAIGGLKSAGDGGCNSVGGNGRGVLGLVVADGLRWASGRGSCVLVHAVVI</sequence>
<reference evidence="2" key="1">
    <citation type="submission" date="2022-12" db="EMBL/GenBank/DDBJ databases">
        <title>Draft genome assemblies for two species of Escallonia (Escalloniales).</title>
        <authorList>
            <person name="Chanderbali A."/>
            <person name="Dervinis C."/>
            <person name="Anghel I."/>
            <person name="Soltis D."/>
            <person name="Soltis P."/>
            <person name="Zapata F."/>
        </authorList>
    </citation>
    <scope>NUCLEOTIDE SEQUENCE</scope>
    <source>
        <strain evidence="2">UCBG64.0493</strain>
        <tissue evidence="2">Leaf</tissue>
    </source>
</reference>
<evidence type="ECO:0000256" key="1">
    <source>
        <dbReference type="SAM" id="MobiDB-lite"/>
    </source>
</evidence>
<feature type="compositionally biased region" description="Basic and acidic residues" evidence="1">
    <location>
        <begin position="77"/>
        <end position="86"/>
    </location>
</feature>